<comment type="caution">
    <text evidence="3">The sequence shown here is derived from an EMBL/GenBank/DDBJ whole genome shotgun (WGS) entry which is preliminary data.</text>
</comment>
<dbReference type="SUPFAM" id="SSF55620">
    <property type="entry name" value="Tetrahydrobiopterin biosynthesis enzymes-like"/>
    <property type="match status" value="1"/>
</dbReference>
<dbReference type="InterPro" id="IPR020476">
    <property type="entry name" value="Nudix_hydrolase"/>
</dbReference>
<dbReference type="eggNOG" id="COG1051">
    <property type="taxonomic scope" value="Bacteria"/>
</dbReference>
<organism evidence="3 4">
    <name type="scientific">Candidatus Criblamydia sequanensis CRIB-18</name>
    <dbReference type="NCBI Taxonomy" id="1437425"/>
    <lineage>
        <taxon>Bacteria</taxon>
        <taxon>Pseudomonadati</taxon>
        <taxon>Chlamydiota</taxon>
        <taxon>Chlamydiia</taxon>
        <taxon>Parachlamydiales</taxon>
        <taxon>Candidatus Criblamydiaceae</taxon>
        <taxon>Candidatus Criblamydia</taxon>
    </lineage>
</organism>
<dbReference type="STRING" id="1437425.CSEC_0868"/>
<feature type="domain" description="Nudix hydrolase" evidence="2">
    <location>
        <begin position="7"/>
        <end position="139"/>
    </location>
</feature>
<dbReference type="Proteomes" id="UP000031552">
    <property type="component" value="Unassembled WGS sequence"/>
</dbReference>
<dbReference type="NCBIfam" id="TIGR00526">
    <property type="entry name" value="folB_dom"/>
    <property type="match status" value="1"/>
</dbReference>
<reference evidence="3" key="2">
    <citation type="submission" date="2014-09" db="EMBL/GenBank/DDBJ databases">
        <title>Criblamydia sequanensis harbors a mega-plasmid encoding arsenite resistance.</title>
        <authorList>
            <person name="Bertelli C."/>
            <person name="Goesmann A."/>
            <person name="Greub G."/>
        </authorList>
    </citation>
    <scope>NUCLEOTIDE SEQUENCE [LARGE SCALE GENOMIC DNA]</scope>
    <source>
        <strain evidence="3">CRIB-18</strain>
    </source>
</reference>
<dbReference type="SUPFAM" id="SSF55811">
    <property type="entry name" value="Nudix"/>
    <property type="match status" value="1"/>
</dbReference>
<dbReference type="OrthoDB" id="20936at2"/>
<dbReference type="EC" id="3.6.1.-" evidence="3"/>
<dbReference type="Gene3D" id="3.90.79.10">
    <property type="entry name" value="Nucleoside Triphosphate Pyrophosphohydrolase"/>
    <property type="match status" value="1"/>
</dbReference>
<dbReference type="PROSITE" id="PS51462">
    <property type="entry name" value="NUDIX"/>
    <property type="match status" value="1"/>
</dbReference>
<reference evidence="3" key="1">
    <citation type="submission" date="2013-12" db="EMBL/GenBank/DDBJ databases">
        <authorList>
            <person name="Linke B."/>
        </authorList>
    </citation>
    <scope>NUCLEOTIDE SEQUENCE [LARGE SCALE GENOMIC DNA]</scope>
    <source>
        <strain evidence="3">CRIB-18</strain>
    </source>
</reference>
<dbReference type="SMART" id="SM00905">
    <property type="entry name" value="FolB"/>
    <property type="match status" value="1"/>
</dbReference>
<evidence type="ECO:0000259" key="2">
    <source>
        <dbReference type="PROSITE" id="PS51462"/>
    </source>
</evidence>
<dbReference type="Gene3D" id="3.30.1130.10">
    <property type="match status" value="1"/>
</dbReference>
<dbReference type="InterPro" id="IPR015797">
    <property type="entry name" value="NUDIX_hydrolase-like_dom_sf"/>
</dbReference>
<keyword evidence="1 3" id="KW-0378">Hydrolase</keyword>
<dbReference type="InterPro" id="IPR000086">
    <property type="entry name" value="NUDIX_hydrolase_dom"/>
</dbReference>
<accession>A0A090CYR5</accession>
<dbReference type="GO" id="GO:0016787">
    <property type="term" value="F:hydrolase activity"/>
    <property type="evidence" value="ECO:0007669"/>
    <property type="project" value="UniProtKB-KW"/>
</dbReference>
<evidence type="ECO:0000313" key="4">
    <source>
        <dbReference type="Proteomes" id="UP000031552"/>
    </source>
</evidence>
<dbReference type="Pfam" id="PF02152">
    <property type="entry name" value="FolB"/>
    <property type="match status" value="1"/>
</dbReference>
<dbReference type="eggNOG" id="COG1539">
    <property type="taxonomic scope" value="Bacteria"/>
</dbReference>
<dbReference type="PANTHER" id="PTHR43736">
    <property type="entry name" value="ADP-RIBOSE PYROPHOSPHATASE"/>
    <property type="match status" value="1"/>
</dbReference>
<evidence type="ECO:0000313" key="3">
    <source>
        <dbReference type="EMBL" id="CDR33696.1"/>
    </source>
</evidence>
<dbReference type="InterPro" id="IPR006157">
    <property type="entry name" value="FolB_dom"/>
</dbReference>
<proteinExistence type="predicted"/>
<dbReference type="PANTHER" id="PTHR43736:SF1">
    <property type="entry name" value="DIHYDRONEOPTERIN TRIPHOSPHATE DIPHOSPHATASE"/>
    <property type="match status" value="1"/>
</dbReference>
<dbReference type="GO" id="GO:0006760">
    <property type="term" value="P:folic acid-containing compound metabolic process"/>
    <property type="evidence" value="ECO:0007669"/>
    <property type="project" value="InterPro"/>
</dbReference>
<sequence>MNELKRYPLVTVGGLIFAEDGTILFVKAPKWSGLYTLPGGKVELGETLSEAFEREIFEETALKVTHVRFALTQDSLFNEEYFPKNHFVMHDYLAQLAPGFKKEDVILNDEGVSYRWMTINEARKEKLNKEAYVLLDWYERNYQVKSLVGFNRLEIECIIGNNKEERTIPQKIYVSLKMNVECKETDNLEDTVDYDEAARLFESAAKETKYKLIETYALHMKNLLMKKYPLLKGVQINVYKPEALSRAEAAFIEIKEGFI</sequence>
<evidence type="ECO:0000256" key="1">
    <source>
        <dbReference type="ARBA" id="ARBA00022801"/>
    </source>
</evidence>
<dbReference type="EMBL" id="CCEJ010000003">
    <property type="protein sequence ID" value="CDR33696.1"/>
    <property type="molecule type" value="Genomic_DNA"/>
</dbReference>
<dbReference type="GO" id="GO:0004150">
    <property type="term" value="F:dihydroneopterin aldolase activity"/>
    <property type="evidence" value="ECO:0007669"/>
    <property type="project" value="InterPro"/>
</dbReference>
<name>A0A090CYR5_9BACT</name>
<dbReference type="AlphaFoldDB" id="A0A090CYR5"/>
<gene>
    <name evidence="3" type="primary">folB</name>
    <name evidence="3" type="ORF">CSEC_0868</name>
</gene>
<dbReference type="Pfam" id="PF00293">
    <property type="entry name" value="NUDIX"/>
    <property type="match status" value="1"/>
</dbReference>
<dbReference type="RefSeq" id="WP_041017134.1">
    <property type="nucleotide sequence ID" value="NZ_CCEJ010000003.1"/>
</dbReference>
<dbReference type="InterPro" id="IPR043133">
    <property type="entry name" value="GTP-CH-I_C/QueF"/>
</dbReference>
<dbReference type="PRINTS" id="PR00502">
    <property type="entry name" value="NUDIXFAMILY"/>
</dbReference>
<protein>
    <submittedName>
        <fullName evidence="3">RNA pyrophosphohydrolase/dihydroneopterin aldolase</fullName>
        <ecNumber evidence="3">3.6.1.-</ecNumber>
    </submittedName>
</protein>
<keyword evidence="4" id="KW-1185">Reference proteome</keyword>